<evidence type="ECO:0000313" key="2">
    <source>
        <dbReference type="EMBL" id="BBY16392.1"/>
    </source>
</evidence>
<reference evidence="2 3" key="1">
    <citation type="journal article" date="2019" name="Emerg. Microbes Infect.">
        <title>Comprehensive subspecies identification of 175 nontuberculous mycobacteria species based on 7547 genomic profiles.</title>
        <authorList>
            <person name="Matsumoto Y."/>
            <person name="Kinjo T."/>
            <person name="Motooka D."/>
            <person name="Nabeya D."/>
            <person name="Jung N."/>
            <person name="Uechi K."/>
            <person name="Horii T."/>
            <person name="Iida T."/>
            <person name="Fujita J."/>
            <person name="Nakamura S."/>
        </authorList>
    </citation>
    <scope>NUCLEOTIDE SEQUENCE [LARGE SCALE GENOMIC DNA]</scope>
    <source>
        <strain evidence="2 3">JCM 17423</strain>
    </source>
</reference>
<dbReference type="RefSeq" id="WP_234880087.1">
    <property type="nucleotide sequence ID" value="NZ_AP022586.1"/>
</dbReference>
<proteinExistence type="predicted"/>
<accession>A0AAD1MUI0</accession>
<keyword evidence="1" id="KW-0812">Transmembrane</keyword>
<dbReference type="AlphaFoldDB" id="A0AAD1MUI0"/>
<dbReference type="Proteomes" id="UP000466607">
    <property type="component" value="Chromosome"/>
</dbReference>
<keyword evidence="1" id="KW-1133">Transmembrane helix</keyword>
<dbReference type="EMBL" id="AP022586">
    <property type="protein sequence ID" value="BBY16392.1"/>
    <property type="molecule type" value="Genomic_DNA"/>
</dbReference>
<feature type="transmembrane region" description="Helical" evidence="1">
    <location>
        <begin position="27"/>
        <end position="49"/>
    </location>
</feature>
<organism evidence="2 3">
    <name type="scientific">Mycolicibacterium litorale</name>
    <dbReference type="NCBI Taxonomy" id="758802"/>
    <lineage>
        <taxon>Bacteria</taxon>
        <taxon>Bacillati</taxon>
        <taxon>Actinomycetota</taxon>
        <taxon>Actinomycetes</taxon>
        <taxon>Mycobacteriales</taxon>
        <taxon>Mycobacteriaceae</taxon>
        <taxon>Mycolicibacterium</taxon>
    </lineage>
</organism>
<evidence type="ECO:0000256" key="1">
    <source>
        <dbReference type="SAM" id="Phobius"/>
    </source>
</evidence>
<keyword evidence="1" id="KW-0472">Membrane</keyword>
<gene>
    <name evidence="2" type="ORF">MLIT_19840</name>
</gene>
<name>A0AAD1MUI0_9MYCO</name>
<sequence>MAQVLDPNGAAWSVHRQWWPFPGVFDLTFDLFSVVIALPFVVLWPFWLATKWLGGRWTIIVERDGHEVKRERVRGWRRSQGRIADVVMEIAQGARSGRFVI</sequence>
<protein>
    <submittedName>
        <fullName evidence="2">Uncharacterized protein</fullName>
    </submittedName>
</protein>
<evidence type="ECO:0000313" key="3">
    <source>
        <dbReference type="Proteomes" id="UP000466607"/>
    </source>
</evidence>
<keyword evidence="3" id="KW-1185">Reference proteome</keyword>